<comment type="caution">
    <text evidence="1">The sequence shown here is derived from an EMBL/GenBank/DDBJ whole genome shotgun (WGS) entry which is preliminary data.</text>
</comment>
<dbReference type="Proteomes" id="UP000237438">
    <property type="component" value="Unassembled WGS sequence"/>
</dbReference>
<proteinExistence type="predicted"/>
<accession>A0A2S4PY71</accession>
<dbReference type="OrthoDB" id="10035396at2759"/>
<reference evidence="1 2" key="1">
    <citation type="submission" date="2017-10" db="EMBL/GenBank/DDBJ databases">
        <title>Development of genomic resources for the powdery mildew, Erysiphe pulchra.</title>
        <authorList>
            <person name="Wadl P.A."/>
            <person name="Mack B.M."/>
            <person name="Moore G."/>
            <person name="Beltz S.B."/>
        </authorList>
    </citation>
    <scope>NUCLEOTIDE SEQUENCE [LARGE SCALE GENOMIC DNA]</scope>
    <source>
        <strain evidence="1">Cflorida</strain>
    </source>
</reference>
<keyword evidence="2" id="KW-1185">Reference proteome</keyword>
<organism evidence="1 2">
    <name type="scientific">Erysiphe pulchra</name>
    <dbReference type="NCBI Taxonomy" id="225359"/>
    <lineage>
        <taxon>Eukaryota</taxon>
        <taxon>Fungi</taxon>
        <taxon>Dikarya</taxon>
        <taxon>Ascomycota</taxon>
        <taxon>Pezizomycotina</taxon>
        <taxon>Leotiomycetes</taxon>
        <taxon>Erysiphales</taxon>
        <taxon>Erysiphaceae</taxon>
        <taxon>Erysiphe</taxon>
    </lineage>
</organism>
<name>A0A2S4PY71_9PEZI</name>
<evidence type="ECO:0000313" key="2">
    <source>
        <dbReference type="Proteomes" id="UP000237438"/>
    </source>
</evidence>
<protein>
    <submittedName>
        <fullName evidence="1">Uncharacterized protein</fullName>
    </submittedName>
</protein>
<sequence length="194" mass="21789">MGIHKIIFKKPAISPAFLEKIMPVHSGFALNPCGSEARQTILKAGNELFLSKSKLEEAINWIPVIIPTVPSNIRKEQGKIEVSKSMLTDEIERVCSIRPAHVKQRGGNKAEAPQNLDGYFAKPPTASFRVFDRSGIARQYKKQQPLKFCSRDPHRSDSRICLARPTRSGAPTKEQIKTYRQAGEREHQTVLELS</sequence>
<dbReference type="EMBL" id="PEDP01000220">
    <property type="protein sequence ID" value="POS86946.1"/>
    <property type="molecule type" value="Genomic_DNA"/>
</dbReference>
<dbReference type="AlphaFoldDB" id="A0A2S4PY71"/>
<gene>
    <name evidence="1" type="ORF">EPUL_001358</name>
</gene>
<evidence type="ECO:0000313" key="1">
    <source>
        <dbReference type="EMBL" id="POS86946.1"/>
    </source>
</evidence>